<dbReference type="Pfam" id="PF07238">
    <property type="entry name" value="PilZ"/>
    <property type="match status" value="1"/>
</dbReference>
<sequence>MSKDTMISFRTTEDFSKSLKKFAKKNKVTLSGFIDAVLQDFLQSQAGQDILLEDRRRFPRQHKAIPAIISGQVGSQKYFHASKITNLSLGGINLVVPKNGDGCNLADQELDSFDVVFALPREDRPITIQCQGKRVFQTSDCYQVGASFDDTDLDSYQALQSYLY</sequence>
<evidence type="ECO:0000313" key="3">
    <source>
        <dbReference type="Proteomes" id="UP000198635"/>
    </source>
</evidence>
<feature type="domain" description="PilZ" evidence="1">
    <location>
        <begin position="54"/>
        <end position="164"/>
    </location>
</feature>
<dbReference type="Gene3D" id="2.40.10.220">
    <property type="entry name" value="predicted glycosyltransferase like domains"/>
    <property type="match status" value="1"/>
</dbReference>
<dbReference type="InterPro" id="IPR009875">
    <property type="entry name" value="PilZ_domain"/>
</dbReference>
<accession>A0A1I3N6F6</accession>
<protein>
    <submittedName>
        <fullName evidence="2">PilZ domain-containing protein</fullName>
    </submittedName>
</protein>
<dbReference type="EMBL" id="FORX01000001">
    <property type="protein sequence ID" value="SFJ04610.1"/>
    <property type="molecule type" value="Genomic_DNA"/>
</dbReference>
<reference evidence="3" key="1">
    <citation type="submission" date="2016-10" db="EMBL/GenBank/DDBJ databases">
        <authorList>
            <person name="Varghese N."/>
            <person name="Submissions S."/>
        </authorList>
    </citation>
    <scope>NUCLEOTIDE SEQUENCE [LARGE SCALE GENOMIC DNA]</scope>
    <source>
        <strain evidence="3">DSM 5918</strain>
    </source>
</reference>
<dbReference type="AlphaFoldDB" id="A0A1I3N6F6"/>
<dbReference type="RefSeq" id="WP_177192944.1">
    <property type="nucleotide sequence ID" value="NZ_FORX01000001.1"/>
</dbReference>
<name>A0A1I3N6F6_9BACT</name>
<keyword evidence="3" id="KW-1185">Reference proteome</keyword>
<gene>
    <name evidence="2" type="ORF">SAMN04488082_101186</name>
</gene>
<evidence type="ECO:0000259" key="1">
    <source>
        <dbReference type="Pfam" id="PF07238"/>
    </source>
</evidence>
<organism evidence="2 3">
    <name type="scientific">Desulfomicrobium apsheronum</name>
    <dbReference type="NCBI Taxonomy" id="52560"/>
    <lineage>
        <taxon>Bacteria</taxon>
        <taxon>Pseudomonadati</taxon>
        <taxon>Thermodesulfobacteriota</taxon>
        <taxon>Desulfovibrionia</taxon>
        <taxon>Desulfovibrionales</taxon>
        <taxon>Desulfomicrobiaceae</taxon>
        <taxon>Desulfomicrobium</taxon>
    </lineage>
</organism>
<dbReference type="SUPFAM" id="SSF141371">
    <property type="entry name" value="PilZ domain-like"/>
    <property type="match status" value="1"/>
</dbReference>
<evidence type="ECO:0000313" key="2">
    <source>
        <dbReference type="EMBL" id="SFJ04610.1"/>
    </source>
</evidence>
<dbReference type="GO" id="GO:0035438">
    <property type="term" value="F:cyclic-di-GMP binding"/>
    <property type="evidence" value="ECO:0007669"/>
    <property type="project" value="InterPro"/>
</dbReference>
<proteinExistence type="predicted"/>
<dbReference type="Proteomes" id="UP000198635">
    <property type="component" value="Unassembled WGS sequence"/>
</dbReference>